<evidence type="ECO:0000313" key="8">
    <source>
        <dbReference type="EMBL" id="OGD90388.1"/>
    </source>
</evidence>
<organism evidence="8 9">
    <name type="scientific">Candidatus Curtissbacteria bacterium RIFCSPHIGHO2_02_FULL_42_15</name>
    <dbReference type="NCBI Taxonomy" id="1797716"/>
    <lineage>
        <taxon>Bacteria</taxon>
        <taxon>Candidatus Curtissiibacteriota</taxon>
    </lineage>
</organism>
<feature type="transmembrane region" description="Helical" evidence="7">
    <location>
        <begin position="140"/>
        <end position="159"/>
    </location>
</feature>
<dbReference type="SUPFAM" id="SSF103473">
    <property type="entry name" value="MFS general substrate transporter"/>
    <property type="match status" value="1"/>
</dbReference>
<reference evidence="8 9" key="1">
    <citation type="journal article" date="2016" name="Nat. Commun.">
        <title>Thousands of microbial genomes shed light on interconnected biogeochemical processes in an aquifer system.</title>
        <authorList>
            <person name="Anantharaman K."/>
            <person name="Brown C.T."/>
            <person name="Hug L.A."/>
            <person name="Sharon I."/>
            <person name="Castelle C.J."/>
            <person name="Probst A.J."/>
            <person name="Thomas B.C."/>
            <person name="Singh A."/>
            <person name="Wilkins M.J."/>
            <person name="Karaoz U."/>
            <person name="Brodie E.L."/>
            <person name="Williams K.H."/>
            <person name="Hubbard S.S."/>
            <person name="Banfield J.F."/>
        </authorList>
    </citation>
    <scope>NUCLEOTIDE SEQUENCE [LARGE SCALE GENOMIC DNA]</scope>
</reference>
<dbReference type="Pfam" id="PF07690">
    <property type="entry name" value="MFS_1"/>
    <property type="match status" value="1"/>
</dbReference>
<dbReference type="PANTHER" id="PTHR43266">
    <property type="entry name" value="MACROLIDE-EFFLUX PROTEIN"/>
    <property type="match status" value="1"/>
</dbReference>
<keyword evidence="5 7" id="KW-1133">Transmembrane helix</keyword>
<comment type="caution">
    <text evidence="8">The sequence shown here is derived from an EMBL/GenBank/DDBJ whole genome shotgun (WGS) entry which is preliminary data.</text>
</comment>
<feature type="transmembrane region" description="Helical" evidence="7">
    <location>
        <begin position="48"/>
        <end position="70"/>
    </location>
</feature>
<keyword evidence="6 7" id="KW-0472">Membrane</keyword>
<dbReference type="AlphaFoldDB" id="A0A1F5GET5"/>
<feature type="transmembrane region" description="Helical" evidence="7">
    <location>
        <begin position="105"/>
        <end position="128"/>
    </location>
</feature>
<dbReference type="PANTHER" id="PTHR43266:SF2">
    <property type="entry name" value="MAJOR FACILITATOR SUPERFAMILY (MFS) PROFILE DOMAIN-CONTAINING PROTEIN"/>
    <property type="match status" value="1"/>
</dbReference>
<proteinExistence type="predicted"/>
<evidence type="ECO:0000256" key="7">
    <source>
        <dbReference type="SAM" id="Phobius"/>
    </source>
</evidence>
<dbReference type="GO" id="GO:0022857">
    <property type="term" value="F:transmembrane transporter activity"/>
    <property type="evidence" value="ECO:0007669"/>
    <property type="project" value="InterPro"/>
</dbReference>
<dbReference type="EMBL" id="MFBF01000046">
    <property type="protein sequence ID" value="OGD90388.1"/>
    <property type="molecule type" value="Genomic_DNA"/>
</dbReference>
<feature type="transmembrane region" description="Helical" evidence="7">
    <location>
        <begin position="351"/>
        <end position="377"/>
    </location>
</feature>
<evidence type="ECO:0000256" key="5">
    <source>
        <dbReference type="ARBA" id="ARBA00022989"/>
    </source>
</evidence>
<keyword evidence="4 7" id="KW-0812">Transmembrane</keyword>
<evidence type="ECO:0000256" key="6">
    <source>
        <dbReference type="ARBA" id="ARBA00023136"/>
    </source>
</evidence>
<dbReference type="GO" id="GO:0005886">
    <property type="term" value="C:plasma membrane"/>
    <property type="evidence" value="ECO:0007669"/>
    <property type="project" value="UniProtKB-SubCell"/>
</dbReference>
<feature type="transmembrane region" description="Helical" evidence="7">
    <location>
        <begin position="383"/>
        <end position="404"/>
    </location>
</feature>
<gene>
    <name evidence="8" type="ORF">A3D07_00880</name>
</gene>
<dbReference type="Proteomes" id="UP000177124">
    <property type="component" value="Unassembled WGS sequence"/>
</dbReference>
<dbReference type="InterPro" id="IPR011701">
    <property type="entry name" value="MFS"/>
</dbReference>
<sequence length="410" mass="43925">MLSLSKISVEIARWRNFLLLTLTLLCGQIASGFLLISLISSVFQKTGSNFSVSGIILSLAIPSLILMAAAGLAADLVDRKKLIIFANSTIAVVVILILLTLDKVFLSIFLSFLYFTGNTFFFPAISAASAQIVKKSQLSAANSVFIFTLAGGQLTGLFFGSVSLFLFGHVATLIICLVFLLCAIIIPMSLPKLLPRKPDGMTLADKMADIAKAFMYIFSAKVTWFFFLAFAAIQGIVAFGGTIGAGYFDEVVELSIEKSPMFIFPAIAIGVLFGALFIQIPKVRKSFFIALGLGVLGFWASLLGILINTALIKGIYLLIPSFIFLIFAGFGAILVMIASRTALQQRVAHNYLGTVFGANIVLAAFFASIASPLAAAIELFAGYVNILIFGGLSFLLASAAIGYVGKRWNF</sequence>
<keyword evidence="2" id="KW-0813">Transport</keyword>
<keyword evidence="3" id="KW-1003">Cell membrane</keyword>
<evidence type="ECO:0008006" key="10">
    <source>
        <dbReference type="Google" id="ProtNLM"/>
    </source>
</evidence>
<feature type="transmembrane region" description="Helical" evidence="7">
    <location>
        <begin position="222"/>
        <end position="248"/>
    </location>
</feature>
<feature type="transmembrane region" description="Helical" evidence="7">
    <location>
        <begin position="165"/>
        <end position="186"/>
    </location>
</feature>
<dbReference type="STRING" id="1797716.A3D07_00880"/>
<evidence type="ECO:0000313" key="9">
    <source>
        <dbReference type="Proteomes" id="UP000177124"/>
    </source>
</evidence>
<dbReference type="InterPro" id="IPR036259">
    <property type="entry name" value="MFS_trans_sf"/>
</dbReference>
<evidence type="ECO:0000256" key="1">
    <source>
        <dbReference type="ARBA" id="ARBA00004651"/>
    </source>
</evidence>
<evidence type="ECO:0000256" key="4">
    <source>
        <dbReference type="ARBA" id="ARBA00022692"/>
    </source>
</evidence>
<evidence type="ECO:0000256" key="3">
    <source>
        <dbReference type="ARBA" id="ARBA00022475"/>
    </source>
</evidence>
<name>A0A1F5GET5_9BACT</name>
<feature type="transmembrane region" description="Helical" evidence="7">
    <location>
        <begin position="82"/>
        <end position="99"/>
    </location>
</feature>
<feature type="transmembrane region" description="Helical" evidence="7">
    <location>
        <begin position="260"/>
        <end position="280"/>
    </location>
</feature>
<protein>
    <recommendedName>
        <fullName evidence="10">Major facilitator superfamily (MFS) profile domain-containing protein</fullName>
    </recommendedName>
</protein>
<evidence type="ECO:0000256" key="2">
    <source>
        <dbReference type="ARBA" id="ARBA00022448"/>
    </source>
</evidence>
<comment type="subcellular location">
    <subcellularLocation>
        <location evidence="1">Cell membrane</location>
        <topology evidence="1">Multi-pass membrane protein</topology>
    </subcellularLocation>
</comment>
<feature type="transmembrane region" description="Helical" evidence="7">
    <location>
        <begin position="287"/>
        <end position="309"/>
    </location>
</feature>
<feature type="transmembrane region" description="Helical" evidence="7">
    <location>
        <begin position="315"/>
        <end position="339"/>
    </location>
</feature>
<accession>A0A1F5GET5</accession>
<dbReference type="Gene3D" id="1.20.1250.20">
    <property type="entry name" value="MFS general substrate transporter like domains"/>
    <property type="match status" value="1"/>
</dbReference>